<dbReference type="RefSeq" id="WP_280043583.1">
    <property type="nucleotide sequence ID" value="NZ_CP162607.1"/>
</dbReference>
<evidence type="ECO:0000313" key="1">
    <source>
        <dbReference type="EMBL" id="XDK38839.1"/>
    </source>
</evidence>
<protein>
    <recommendedName>
        <fullName evidence="2">BIG2 domain-containing protein</fullName>
    </recommendedName>
</protein>
<dbReference type="EMBL" id="CP162607">
    <property type="protein sequence ID" value="XDK38839.1"/>
    <property type="molecule type" value="Genomic_DNA"/>
</dbReference>
<name>A0AB39I7Q0_9PSED</name>
<dbReference type="SUPFAM" id="SSF49373">
    <property type="entry name" value="Invasin/intimin cell-adhesion fragments"/>
    <property type="match status" value="1"/>
</dbReference>
<evidence type="ECO:0008006" key="2">
    <source>
        <dbReference type="Google" id="ProtNLM"/>
    </source>
</evidence>
<sequence>MTNIEAFNSIDVVDDPSDGTQNLRQLLTTFNANQSGQAASGIHKPYIYKAQSPVANADFGISDELVGEHSDGLIVVIQPYPNMQSGDTIKLYWADKVVAFKKVLPGQVGALITLNVPSDKIPQGHHSMFIDVGGKRSASVTTEVVYGQPGLGANGEVVELPAPNVAVPTTGVIEQAHAKSKVKVTIAPYSGMKAHDRIYLFWGDELATEHVVTSGQIGKPIVLEVDEAAIRRAGDSDRVPVYYYIEDEVGNESEWSADTWVNVNLSGKPTQPNHDQNPGAPIILDPNGAGASVSEVDLSGIADQDLEIKVPGPFQVGDSITLYWVGTTGEDFANALTLGPVVVTDAAQALTFKIPNDHLIKLGNGSGKAFYIRKRNNVEVVSKVAYVNFKGQIIRLPEPLVDEADEEAWVDADLANVHVIIPSTANLQNEDEVTVVWRGTQADGSVVELEGKMFRVSKSRAGKQLALRQVGKNFLKPFDGGWAEVAYRIKRGQVTVQSAWAFIDIGYTVETLAAPSTDPELPENTLNPALDTYKFGLDVTIPDLGNLPTPCTVYLHWSTSEGFYYEDEQVLEAGDKVSGFQVPKEELEIEGKEVVEVTLYYSVVWDDRPSQASKDLVFKIAAPGMPEPEMSIDQSTMVIENEPFPGSVYVGGKWISGELKVSPSYQLKVRLPKGGQPPFTFASSNRSVLTVDNQGKLTVLRKNGVSAITVTDARKQSTSYNVTVKGCFAFCTYIGVHRFDQLTNIRNFFIAQKTMGAPISQTMWARICQKYGPMPSAHIAGKWTSLGQRNSTNQVACCDGVTDAYQWAGDKQVFSAAICAFLYP</sequence>
<reference evidence="1" key="1">
    <citation type="submission" date="2024-07" db="EMBL/GenBank/DDBJ databases">
        <title>Identification and characteristics of a novel species of coltsfoot's symbiotic bacteria.</title>
        <authorList>
            <person name="Juszczyk A."/>
            <person name="Jasielczuk I."/>
            <person name="Gurgul A."/>
            <person name="Rogala M."/>
            <person name="Kowalczyk A."/>
            <person name="Szmatola T."/>
            <person name="Kosecka-Strojek M."/>
            <person name="Arent Z."/>
            <person name="Latowski D."/>
        </authorList>
    </citation>
    <scope>NUCLEOTIDE SEQUENCE</scope>
    <source>
        <strain evidence="1">Hg7Tf</strain>
    </source>
</reference>
<gene>
    <name evidence="1" type="ORF">AB4Y39_09260</name>
</gene>
<proteinExistence type="predicted"/>
<dbReference type="InterPro" id="IPR008964">
    <property type="entry name" value="Invasin/intimin_cell_adhesion"/>
</dbReference>
<accession>A0AB39I7Q0</accession>
<organism evidence="1">
    <name type="scientific">Pseudomonas sp. Hg7Tf</name>
    <dbReference type="NCBI Taxonomy" id="3236988"/>
    <lineage>
        <taxon>Bacteria</taxon>
        <taxon>Pseudomonadati</taxon>
        <taxon>Pseudomonadota</taxon>
        <taxon>Gammaproteobacteria</taxon>
        <taxon>Pseudomonadales</taxon>
        <taxon>Pseudomonadaceae</taxon>
        <taxon>Pseudomonas</taxon>
    </lineage>
</organism>
<dbReference type="Gene3D" id="2.60.40.1080">
    <property type="match status" value="1"/>
</dbReference>
<dbReference type="AlphaFoldDB" id="A0AB39I7Q0"/>